<name>A0ABM0LZ26_SACKO</name>
<evidence type="ECO:0000256" key="7">
    <source>
        <dbReference type="ARBA" id="ARBA00022737"/>
    </source>
</evidence>
<keyword evidence="5 16" id="KW-0812">Transmembrane</keyword>
<keyword evidence="11 15" id="KW-1015">Disulfide bond</keyword>
<feature type="domain" description="G-protein coupled receptors family 1 profile" evidence="21">
    <location>
        <begin position="2378"/>
        <end position="2636"/>
    </location>
</feature>
<dbReference type="SUPFAM" id="SSF57424">
    <property type="entry name" value="LDL receptor-like module"/>
    <property type="match status" value="5"/>
</dbReference>
<evidence type="ECO:0000256" key="15">
    <source>
        <dbReference type="PROSITE-ProRule" id="PRU00124"/>
    </source>
</evidence>
<dbReference type="Gene3D" id="1.20.1070.10">
    <property type="entry name" value="Rhodopsin 7-helix transmembrane proteins"/>
    <property type="match status" value="1"/>
</dbReference>
<dbReference type="InterPro" id="IPR049883">
    <property type="entry name" value="NOTCH1_EGF-like"/>
</dbReference>
<keyword evidence="2" id="KW-1003">Cell membrane</keyword>
<dbReference type="SMART" id="SM00034">
    <property type="entry name" value="CLECT"/>
    <property type="match status" value="1"/>
</dbReference>
<dbReference type="PRINTS" id="PR00261">
    <property type="entry name" value="LDLRECEPTOR"/>
</dbReference>
<evidence type="ECO:0000313" key="23">
    <source>
        <dbReference type="RefSeq" id="XP_006813017.1"/>
    </source>
</evidence>
<sequence length="2799" mass="314186">MHVTLMLLASILGLTSAEDSQGQDHSCGRVLETFPGTVSFSAEQVSMPPTDEDYSCKWTLLAPSGKHVALNFDYIDLRTSLDYDVSMSPGYTFAIINTTEYGTFHWCDPFPPPQTFHSVGNQMEILLVISSALIGGFQFTYCTTDKLNASTFGYRIDITTDSSQVNTVDTLYMDTSLIFPYNGHIVSWAFRTVDGFTVMTIPAFSLGVFRSSTPGVYHLVGETRITTSQLLQNQENYVVLHKNDFIDFEEGDVLGYWVSSSQTIASIDLYGDCNYKGSTITVQGISADGWIDETRLIDTLGDDVTVVYSKQLFLVHGVLHDDCDHATTSGCGSLKYLDGKQCGQMIVSPNYSDSPGVIIECVWEINTTPGTYVSIEFVDFNIQDPSGDGLCTEYISIMESGDNSGSMSQAGTYCGNEMNSSVYISQMNRVQIQFTAVAKEHMSGFRAKVAEIGCGSTLVAVSDVRTLRSVGEAYLSSVDTSKSFACSWLVTSRTVRVFFNVTTALLDNDPNCGISIKIYDVFGEGLLKELTTICNDTDLDNSMLSFVSSEHSLSIQLHIQEGYLYDDVFKFNYFEMDFREVEITDTSEDCGGRHVFQDDAQHHAFILSSPNYPLSYPDDVFCTWIVEAPMTSQLSVIVKDLQIETGSCMFDYLMVVDGFNETLDTILGRSCDDGDKHTSVIKTGDIALSSSNILTVIFKTDRNFHTKGFQLNITTKHVEVTAETRTYRTDVVRNPYYPQFNVNWYTPFIHQWRIIVPDGNKIVMSMLNFSISCMGGHHFTVHDGNSYDAPVLAMASDCQSAPSENVPYIQYNSSGNSMLVTFRCISRKPFSTGSDPANYLYLYMFTYQTERDYLQCGLYFLPNNGYCVGPLIPLFLCDGNVEHIVGEHLSRDRMSINATHVFDVCPMVFGDSSTALTVATNNTHYFIRHMTPVYQSDIVFLIGLHLSSESEPRFTWADNTPFVYNISIIDITIDANSEICFGMGHNLLWRETDCYLSDTEINMDICDGRAFLCQTDLDECMFHYCSHACVNTPGSFYCRCPIGYIIHPLNATQCMDVCNNEIIGLVFGNVSSVSIPSGCVVASSNYLPWNEGHQQCASYGGALLDYNTAELYALELMSDITRYNNFWIDLNDNTTTDTQDKCDAFGSGGSLLQVDCEEYLPTLCYMEISISECSHGIQQINTRATIGVLQSPAFPLHYGSDSVCRWDISVMKGSLIGLHFWNLNLRVSKEETSCLDKLIIYGDETDHSQPFATYCGRIDWQMDVIIPSNVISVEFMSGILDEQLIYSENTFRVLYYRADSSSVYRNSGCGGNGRLTNKEGTVSVQDYDAYTRCKWLIVGEENKYVSMEFSELNIATEFDCTLEKFTIYNGDELKDDALIGVYCIWPVPLIISSTQSVLIEFISTRIPVESLNGHYGFSFKYKIVDCAGCAVGMQSSVEMYTEYVCTSSRPSCGVITSINYPSNYPLLSTINWRLTGPPGTYVHFTVPDDHFRLREESSINKKDCLEARDTVTGSEMELCSNIVSQAEFKSSQNTMIIEFVSHGSYGAGGTDGEFNFYVTYEFKQYSPSIEIKLPLDNVGDCPPGWISQHGNCYQFGESSSSLTWPQAEDECISRDAHLVSIKSYREMAFIQTMLTSEWLTLNELVYIGLSDAESTEGWFVWTDGSPLSYTDWLNDNLEGGSTREPSGGKYEGCVVIKLDVIHSTKNWKDYACASNLVHKYICKNKAIPVDSEYSSVTIGDMITQECEYEWYRNHNTCYRIITVFEHQPRDNSTEISVDALNRLCEQYNAEIASNVSRDVVNLLNRNAGIQWRRNVTVLWIGKQTNNVGEYGYNDDMITLNKRKIDNTLCLSLIYEKEWKWLECDFTAIDDGVDFNGGVLCAMPTKDVSIVCPADYFRCNTSGECILKEYICDGIPDCKDTSDEFQCDTVCSDDSFTCDSGQCISLSFYCDFTPQCEDGSDEYECVLRDCLLTEFQCDNGQCIDGSLICNVKINCADGSDENVESCRSICDGFLCFDNTCFPSFVQCDGMVDCEGSHEEDEYLCSQVCSPNEITCENGACADISTLCMYDYIELDNRKYHIGCRDVTHLRFCDDYSCPPYTFKCPSSYCIPLYRRCDGQNDCPDGEDEYGCNQFSCPGSYKCQSTHQCIELNKRCDGKHDCIKGDDEHFCDIQCLEGCNCASYLFDCSQSSWFELPDDLSSNIRGLKINRDSVTRNSQLSQYEESNGTIKWNTLFFTKIGMFERFSWLANLELSGNGIESFLPGTFGGLSNLLVLNLKNNRLFGLQPRSFDGLSKLRKLLLTGNPILSIENNAFVGLSSLTSLYSDEYFFCCLATTYTHAADSLECTPEADMFSSCEELMESEVLRICVWILGLSAFLGNIFVIIWRMRDTKEREKGHSILIVNLGCADFLMGIYMLIIASVDMLYRGNYSVYDYDWRHSWLCNLCGFLSTVSSEVSVFTLTVITADRFICIVFPFSTRKMNKQSAYKTCLLGWIIVIMIAAIPMLPINYFGNGFYARTGVCLPLQLTSATPPGWEYSIAIFLVINLISFFMIFIAYLVMFVVVKKSSSRVACGNRRGDAAIARRMTAIVMTDFFCWVPIIIMSIVGMCGGYIPRDLYAVTAVFILPLNSSINPILYTVSTIKFRKRNATSVDSTERMALSQAKRNEKYNSRLSVIRALGNGRFLPLILEGHSTEFRLRPLKHYLLYGQTLSTRDVTNISRDIAESIEMLHKMKLVHTQINEDHVLIEETYQGAPLHAHLIGTPSISETAKNGYSTDVFQFGRLVESLVKQIQNKTVLDV</sequence>
<dbReference type="PROSITE" id="PS01209">
    <property type="entry name" value="LDLRA_1"/>
    <property type="match status" value="4"/>
</dbReference>
<dbReference type="Gene3D" id="2.60.120.290">
    <property type="entry name" value="Spermadhesin, CUB domain"/>
    <property type="match status" value="7"/>
</dbReference>
<dbReference type="PROSITE" id="PS50026">
    <property type="entry name" value="EGF_3"/>
    <property type="match status" value="1"/>
</dbReference>
<dbReference type="SMART" id="SM00181">
    <property type="entry name" value="EGF"/>
    <property type="match status" value="3"/>
</dbReference>
<gene>
    <name evidence="23" type="primary">LOC102803992</name>
</gene>
<dbReference type="PROSITE" id="PS50068">
    <property type="entry name" value="LDLRA_2"/>
    <property type="match status" value="6"/>
</dbReference>
<keyword evidence="7" id="KW-0677">Repeat</keyword>
<dbReference type="CDD" id="cd00112">
    <property type="entry name" value="LDLa"/>
    <property type="match status" value="5"/>
</dbReference>
<dbReference type="InterPro" id="IPR011009">
    <property type="entry name" value="Kinase-like_dom_sf"/>
</dbReference>
<feature type="domain" description="CUB" evidence="18">
    <location>
        <begin position="1173"/>
        <end position="1298"/>
    </location>
</feature>
<dbReference type="PROSITE" id="PS00010">
    <property type="entry name" value="ASX_HYDROXYL"/>
    <property type="match status" value="1"/>
</dbReference>
<dbReference type="PROSITE" id="PS01180">
    <property type="entry name" value="CUB"/>
    <property type="match status" value="6"/>
</dbReference>
<dbReference type="Pfam" id="PF00057">
    <property type="entry name" value="Ldl_recept_a"/>
    <property type="match status" value="4"/>
</dbReference>
<dbReference type="Gene3D" id="3.80.10.10">
    <property type="entry name" value="Ribonuclease Inhibitor"/>
    <property type="match status" value="1"/>
</dbReference>
<dbReference type="InterPro" id="IPR016186">
    <property type="entry name" value="C-type_lectin-like/link_sf"/>
</dbReference>
<dbReference type="InterPro" id="IPR016187">
    <property type="entry name" value="CTDL_fold"/>
</dbReference>
<feature type="chain" id="PRO_5045982562" evidence="17">
    <location>
        <begin position="18"/>
        <end position="2799"/>
    </location>
</feature>
<proteinExistence type="predicted"/>
<feature type="signal peptide" evidence="17">
    <location>
        <begin position="1"/>
        <end position="17"/>
    </location>
</feature>
<keyword evidence="10 16" id="KW-0472">Membrane</keyword>
<feature type="transmembrane region" description="Helical" evidence="16">
    <location>
        <begin position="2457"/>
        <end position="2476"/>
    </location>
</feature>
<dbReference type="PROSITE" id="PS01187">
    <property type="entry name" value="EGF_CA"/>
    <property type="match status" value="1"/>
</dbReference>
<evidence type="ECO:0000256" key="6">
    <source>
        <dbReference type="ARBA" id="ARBA00022729"/>
    </source>
</evidence>
<dbReference type="Pfam" id="PF00059">
    <property type="entry name" value="Lectin_C"/>
    <property type="match status" value="1"/>
</dbReference>
<dbReference type="SUPFAM" id="SSF56112">
    <property type="entry name" value="Protein kinase-like (PK-like)"/>
    <property type="match status" value="1"/>
</dbReference>
<feature type="disulfide bond" evidence="15">
    <location>
        <begin position="2135"/>
        <end position="2147"/>
    </location>
</feature>
<keyword evidence="4" id="KW-0433">Leucine-rich repeat</keyword>
<dbReference type="SUPFAM" id="SSF49854">
    <property type="entry name" value="Spermadhesin, CUB domain"/>
    <property type="match status" value="7"/>
</dbReference>
<evidence type="ECO:0000256" key="9">
    <source>
        <dbReference type="ARBA" id="ARBA00023040"/>
    </source>
</evidence>
<comment type="caution">
    <text evidence="14">Lacks conserved residue(s) required for the propagation of feature annotation.</text>
</comment>
<dbReference type="InterPro" id="IPR035914">
    <property type="entry name" value="Sperma_CUB_dom_sf"/>
</dbReference>
<feature type="transmembrane region" description="Helical" evidence="16">
    <location>
        <begin position="2593"/>
        <end position="2612"/>
    </location>
</feature>
<feature type="disulfide bond" evidence="15">
    <location>
        <begin position="2014"/>
        <end position="2032"/>
    </location>
</feature>
<feature type="disulfide bond" evidence="15">
    <location>
        <begin position="1969"/>
        <end position="1981"/>
    </location>
</feature>
<dbReference type="Gene3D" id="2.10.25.10">
    <property type="entry name" value="Laminin"/>
    <property type="match status" value="1"/>
</dbReference>
<dbReference type="CDD" id="cd00041">
    <property type="entry name" value="CUB"/>
    <property type="match status" value="5"/>
</dbReference>
<dbReference type="CDD" id="cd00037">
    <property type="entry name" value="CLECT"/>
    <property type="match status" value="1"/>
</dbReference>
<keyword evidence="13" id="KW-0807">Transducer</keyword>
<feature type="domain" description="EGF-like" evidence="19">
    <location>
        <begin position="1016"/>
        <end position="1055"/>
    </location>
</feature>
<dbReference type="SUPFAM" id="SSF81321">
    <property type="entry name" value="Family A G protein-coupled receptor-like"/>
    <property type="match status" value="1"/>
</dbReference>
<dbReference type="Pfam" id="PF00001">
    <property type="entry name" value="7tm_1"/>
    <property type="match status" value="1"/>
</dbReference>
<dbReference type="Gene3D" id="3.10.100.10">
    <property type="entry name" value="Mannose-Binding Protein A, subunit A"/>
    <property type="match status" value="2"/>
</dbReference>
<evidence type="ECO:0000256" key="3">
    <source>
        <dbReference type="ARBA" id="ARBA00022536"/>
    </source>
</evidence>
<feature type="disulfide bond" evidence="15">
    <location>
        <begin position="1930"/>
        <end position="1942"/>
    </location>
</feature>
<evidence type="ECO:0000256" key="11">
    <source>
        <dbReference type="ARBA" id="ARBA00023157"/>
    </source>
</evidence>
<evidence type="ECO:0000259" key="21">
    <source>
        <dbReference type="PROSITE" id="PS50262"/>
    </source>
</evidence>
<dbReference type="InterPro" id="IPR001611">
    <property type="entry name" value="Leu-rich_rpt"/>
</dbReference>
<evidence type="ECO:0000259" key="20">
    <source>
        <dbReference type="PROSITE" id="PS50041"/>
    </source>
</evidence>
<dbReference type="Pfam" id="PF00431">
    <property type="entry name" value="CUB"/>
    <property type="match status" value="5"/>
</dbReference>
<dbReference type="InterPro" id="IPR001304">
    <property type="entry name" value="C-type_lectin-like"/>
</dbReference>
<keyword evidence="6 17" id="KW-0732">Signal</keyword>
<evidence type="ECO:0000256" key="2">
    <source>
        <dbReference type="ARBA" id="ARBA00022475"/>
    </source>
</evidence>
<comment type="subcellular location">
    <subcellularLocation>
        <location evidence="1">Cell membrane</location>
        <topology evidence="1">Multi-pass membrane protein</topology>
    </subcellularLocation>
</comment>
<dbReference type="SMART" id="SM00192">
    <property type="entry name" value="LDLa"/>
    <property type="match status" value="6"/>
</dbReference>
<feature type="disulfide bond" evidence="15">
    <location>
        <begin position="2154"/>
        <end position="2169"/>
    </location>
</feature>
<dbReference type="InterPro" id="IPR023415">
    <property type="entry name" value="LDLR_class-A_CS"/>
</dbReference>
<feature type="disulfide bond" evidence="15">
    <location>
        <begin position="1949"/>
        <end position="1964"/>
    </location>
</feature>
<dbReference type="InterPro" id="IPR000859">
    <property type="entry name" value="CUB_dom"/>
</dbReference>
<feature type="domain" description="C-type lectin" evidence="20">
    <location>
        <begin position="1588"/>
        <end position="1712"/>
    </location>
</feature>
<keyword evidence="22" id="KW-1185">Reference proteome</keyword>
<feature type="disulfide bond" evidence="15">
    <location>
        <begin position="1911"/>
        <end position="1926"/>
    </location>
</feature>
<organism evidence="22 23">
    <name type="scientific">Saccoglossus kowalevskii</name>
    <name type="common">Acorn worm</name>
    <dbReference type="NCBI Taxonomy" id="10224"/>
    <lineage>
        <taxon>Eukaryota</taxon>
        <taxon>Metazoa</taxon>
        <taxon>Hemichordata</taxon>
        <taxon>Enteropneusta</taxon>
        <taxon>Harrimaniidae</taxon>
        <taxon>Saccoglossus</taxon>
    </lineage>
</organism>
<dbReference type="InterPro" id="IPR036055">
    <property type="entry name" value="LDL_receptor-like_sf"/>
</dbReference>
<dbReference type="InterPro" id="IPR000152">
    <property type="entry name" value="EGF-type_Asp/Asn_hydroxyl_site"/>
</dbReference>
<evidence type="ECO:0000256" key="13">
    <source>
        <dbReference type="ARBA" id="ARBA00023224"/>
    </source>
</evidence>
<evidence type="ECO:0000256" key="16">
    <source>
        <dbReference type="SAM" id="Phobius"/>
    </source>
</evidence>
<dbReference type="CDD" id="cd15137">
    <property type="entry name" value="7tmA_Relaxin_R"/>
    <property type="match status" value="1"/>
</dbReference>
<feature type="domain" description="CUB" evidence="18">
    <location>
        <begin position="27"/>
        <end position="144"/>
    </location>
</feature>
<dbReference type="Pfam" id="PF13855">
    <property type="entry name" value="LRR_8"/>
    <property type="match status" value="1"/>
</dbReference>
<evidence type="ECO:0000259" key="19">
    <source>
        <dbReference type="PROSITE" id="PS50026"/>
    </source>
</evidence>
<evidence type="ECO:0000256" key="1">
    <source>
        <dbReference type="ARBA" id="ARBA00004651"/>
    </source>
</evidence>
<feature type="domain" description="CUB" evidence="18">
    <location>
        <begin position="1429"/>
        <end position="1563"/>
    </location>
</feature>
<feature type="transmembrane region" description="Helical" evidence="16">
    <location>
        <begin position="2536"/>
        <end position="2563"/>
    </location>
</feature>
<reference evidence="23" key="1">
    <citation type="submission" date="2025-08" db="UniProtKB">
        <authorList>
            <consortium name="RefSeq"/>
        </authorList>
    </citation>
    <scope>IDENTIFICATION</scope>
    <source>
        <tissue evidence="23">Testes</tissue>
    </source>
</reference>
<dbReference type="PROSITE" id="PS50262">
    <property type="entry name" value="G_PROTEIN_RECEP_F1_2"/>
    <property type="match status" value="1"/>
</dbReference>
<keyword evidence="9" id="KW-0297">G-protein coupled receptor</keyword>
<evidence type="ECO:0000313" key="22">
    <source>
        <dbReference type="Proteomes" id="UP000694865"/>
    </source>
</evidence>
<feature type="transmembrane region" description="Helical" evidence="16">
    <location>
        <begin position="2488"/>
        <end position="2507"/>
    </location>
</feature>
<dbReference type="PANTHER" id="PTHR24372:SF77">
    <property type="entry name" value="G-PROTEIN COUPLED RECEPTORS FAMILY 1 PROFILE DOMAIN-CONTAINING PROTEIN"/>
    <property type="match status" value="1"/>
</dbReference>
<dbReference type="InterPro" id="IPR018097">
    <property type="entry name" value="EGF_Ca-bd_CS"/>
</dbReference>
<evidence type="ECO:0000259" key="18">
    <source>
        <dbReference type="PROSITE" id="PS01180"/>
    </source>
</evidence>
<keyword evidence="12" id="KW-0675">Receptor</keyword>
<dbReference type="Pfam" id="PF07645">
    <property type="entry name" value="EGF_CA"/>
    <property type="match status" value="1"/>
</dbReference>
<feature type="disulfide bond" evidence="15">
    <location>
        <begin position="1937"/>
        <end position="1955"/>
    </location>
</feature>
<feature type="domain" description="CUB" evidence="18">
    <location>
        <begin position="590"/>
        <end position="716"/>
    </location>
</feature>
<dbReference type="Gene3D" id="4.10.400.10">
    <property type="entry name" value="Low-density Lipoprotein Receptor"/>
    <property type="match status" value="5"/>
</dbReference>
<dbReference type="InterPro" id="IPR000742">
    <property type="entry name" value="EGF"/>
</dbReference>
<feature type="domain" description="CUB" evidence="18">
    <location>
        <begin position="331"/>
        <end position="452"/>
    </location>
</feature>
<dbReference type="InterPro" id="IPR002172">
    <property type="entry name" value="LDrepeatLR_classA_rpt"/>
</dbReference>
<keyword evidence="8 16" id="KW-1133">Transmembrane helix</keyword>
<evidence type="ECO:0000256" key="17">
    <source>
        <dbReference type="SAM" id="SignalP"/>
    </source>
</evidence>
<feature type="transmembrane region" description="Helical" evidence="16">
    <location>
        <begin position="2399"/>
        <end position="2421"/>
    </location>
</feature>
<dbReference type="SUPFAM" id="SSF56436">
    <property type="entry name" value="C-type lectin-like"/>
    <property type="match status" value="3"/>
</dbReference>
<dbReference type="InterPro" id="IPR000276">
    <property type="entry name" value="GPCR_Rhodpsn"/>
</dbReference>
<feature type="domain" description="CUB" evidence="18">
    <location>
        <begin position="1309"/>
        <end position="1424"/>
    </location>
</feature>
<evidence type="ECO:0000256" key="5">
    <source>
        <dbReference type="ARBA" id="ARBA00022692"/>
    </source>
</evidence>
<feature type="disulfide bond" evidence="15">
    <location>
        <begin position="2115"/>
        <end position="2130"/>
    </location>
</feature>
<feature type="disulfide bond" evidence="15">
    <location>
        <begin position="2103"/>
        <end position="2121"/>
    </location>
</feature>
<evidence type="ECO:0000256" key="10">
    <source>
        <dbReference type="ARBA" id="ARBA00023136"/>
    </source>
</evidence>
<feature type="disulfide bond" evidence="15">
    <location>
        <begin position="2096"/>
        <end position="2108"/>
    </location>
</feature>
<dbReference type="CDD" id="cd00054">
    <property type="entry name" value="EGF_CA"/>
    <property type="match status" value="1"/>
</dbReference>
<feature type="transmembrane region" description="Helical" evidence="16">
    <location>
        <begin position="2363"/>
        <end position="2387"/>
    </location>
</feature>
<dbReference type="PROSITE" id="PS00237">
    <property type="entry name" value="G_PROTEIN_RECEP_F1_1"/>
    <property type="match status" value="1"/>
</dbReference>
<dbReference type="PROSITE" id="PS51450">
    <property type="entry name" value="LRR"/>
    <property type="match status" value="1"/>
</dbReference>
<dbReference type="PROSITE" id="PS50041">
    <property type="entry name" value="C_TYPE_LECTIN_2"/>
    <property type="match status" value="1"/>
</dbReference>
<keyword evidence="3 14" id="KW-0245">EGF-like domain</keyword>
<dbReference type="SMART" id="SM00042">
    <property type="entry name" value="CUB"/>
    <property type="match status" value="6"/>
</dbReference>
<dbReference type="InterPro" id="IPR003591">
    <property type="entry name" value="Leu-rich_rpt_typical-subtyp"/>
</dbReference>
<dbReference type="Proteomes" id="UP000694865">
    <property type="component" value="Unplaced"/>
</dbReference>
<dbReference type="InterPro" id="IPR032675">
    <property type="entry name" value="LRR_dom_sf"/>
</dbReference>
<protein>
    <submittedName>
        <fullName evidence="23">Uncharacterized protein LOC102803992</fullName>
    </submittedName>
</protein>
<evidence type="ECO:0000256" key="14">
    <source>
        <dbReference type="PROSITE-ProRule" id="PRU00076"/>
    </source>
</evidence>
<dbReference type="SMART" id="SM00369">
    <property type="entry name" value="LRR_TYP"/>
    <property type="match status" value="3"/>
</dbReference>
<dbReference type="PANTHER" id="PTHR24372">
    <property type="entry name" value="GLYCOPROTEIN HORMONE RECEPTOR"/>
    <property type="match status" value="1"/>
</dbReference>
<dbReference type="SUPFAM" id="SSF57196">
    <property type="entry name" value="EGF/Laminin"/>
    <property type="match status" value="1"/>
</dbReference>
<evidence type="ECO:0000256" key="4">
    <source>
        <dbReference type="ARBA" id="ARBA00022614"/>
    </source>
</evidence>
<dbReference type="InterPro" id="IPR001881">
    <property type="entry name" value="EGF-like_Ca-bd_dom"/>
</dbReference>
<dbReference type="GeneID" id="102803992"/>
<dbReference type="InterPro" id="IPR017452">
    <property type="entry name" value="GPCR_Rhodpsn_7TM"/>
</dbReference>
<evidence type="ECO:0000256" key="12">
    <source>
        <dbReference type="ARBA" id="ARBA00023170"/>
    </source>
</evidence>
<dbReference type="SUPFAM" id="SSF52058">
    <property type="entry name" value="L domain-like"/>
    <property type="match status" value="1"/>
</dbReference>
<dbReference type="RefSeq" id="XP_006813017.1">
    <property type="nucleotide sequence ID" value="XM_006812954.1"/>
</dbReference>
<feature type="disulfide bond" evidence="15">
    <location>
        <begin position="1976"/>
        <end position="1994"/>
    </location>
</feature>
<evidence type="ECO:0000256" key="8">
    <source>
        <dbReference type="ARBA" id="ARBA00022989"/>
    </source>
</evidence>
<dbReference type="SMART" id="SM00179">
    <property type="entry name" value="EGF_CA"/>
    <property type="match status" value="1"/>
</dbReference>
<accession>A0ABM0LZ26</accession>
<feature type="transmembrane region" description="Helical" evidence="16">
    <location>
        <begin position="2618"/>
        <end position="2638"/>
    </location>
</feature>